<protein>
    <submittedName>
        <fullName evidence="1">Tryptophan synthase subunit beta</fullName>
        <ecNumber evidence="1">4.2.1.20</ecNumber>
    </submittedName>
</protein>
<dbReference type="Gene3D" id="3.40.50.1100">
    <property type="match status" value="1"/>
</dbReference>
<evidence type="ECO:0000313" key="2">
    <source>
        <dbReference type="Proteomes" id="UP000471082"/>
    </source>
</evidence>
<proteinExistence type="predicted"/>
<sequence length="49" mass="5264">MSAQPISDFHAYPDAAGHFGKFGGRFVAETLIGPLQELAAAYDQARQDP</sequence>
<accession>A0A7X5SCM5</accession>
<reference evidence="1 2" key="1">
    <citation type="submission" date="2019-11" db="EMBL/GenBank/DDBJ databases">
        <title>Genome-resolved metagenomics to study the prevalence of co-infection and intraspecific heterogeneity among plant pathogen metapopulations.</title>
        <authorList>
            <person name="Newberry E."/>
            <person name="Bhandari R."/>
            <person name="Kemble J."/>
            <person name="Sikora E."/>
            <person name="Potnis N."/>
        </authorList>
    </citation>
    <scope>NUCLEOTIDE SEQUENCE [LARGE SCALE GENOMIC DNA]</scope>
    <source>
        <strain evidence="1">Xp_Tom_Tuscaloosa_18b</strain>
    </source>
</reference>
<dbReference type="AlphaFoldDB" id="A0A7X5SCM5"/>
<comment type="caution">
    <text evidence="1">The sequence shown here is derived from an EMBL/GenBank/DDBJ whole genome shotgun (WGS) entry which is preliminary data.</text>
</comment>
<keyword evidence="1" id="KW-0456">Lyase</keyword>
<dbReference type="EC" id="4.2.1.20" evidence="1"/>
<evidence type="ECO:0000313" key="1">
    <source>
        <dbReference type="EMBL" id="NEL80975.1"/>
    </source>
</evidence>
<dbReference type="GO" id="GO:0004834">
    <property type="term" value="F:tryptophan synthase activity"/>
    <property type="evidence" value="ECO:0007669"/>
    <property type="project" value="UniProtKB-EC"/>
</dbReference>
<dbReference type="InterPro" id="IPR036052">
    <property type="entry name" value="TrpB-like_PALP_sf"/>
</dbReference>
<dbReference type="Proteomes" id="UP000471082">
    <property type="component" value="Unassembled WGS sequence"/>
</dbReference>
<name>A0A7X5SCM5_XANPE</name>
<dbReference type="EMBL" id="JAAGYU010002110">
    <property type="protein sequence ID" value="NEL80975.1"/>
    <property type="molecule type" value="Genomic_DNA"/>
</dbReference>
<organism evidence="1 2">
    <name type="scientific">Xanthomonas perforans</name>
    <dbReference type="NCBI Taxonomy" id="442694"/>
    <lineage>
        <taxon>Bacteria</taxon>
        <taxon>Pseudomonadati</taxon>
        <taxon>Pseudomonadota</taxon>
        <taxon>Gammaproteobacteria</taxon>
        <taxon>Lysobacterales</taxon>
        <taxon>Lysobacteraceae</taxon>
        <taxon>Xanthomonas</taxon>
    </lineage>
</organism>
<feature type="non-terminal residue" evidence="1">
    <location>
        <position position="49"/>
    </location>
</feature>
<gene>
    <name evidence="1" type="ORF">G3W61_32500</name>
</gene>